<feature type="transmembrane region" description="Helical" evidence="7">
    <location>
        <begin position="133"/>
        <end position="152"/>
    </location>
</feature>
<evidence type="ECO:0000256" key="1">
    <source>
        <dbReference type="ARBA" id="ARBA00004141"/>
    </source>
</evidence>
<evidence type="ECO:0000313" key="10">
    <source>
        <dbReference type="Proteomes" id="UP000799424"/>
    </source>
</evidence>
<dbReference type="OrthoDB" id="2988756at2759"/>
<dbReference type="Pfam" id="PF20684">
    <property type="entry name" value="Fung_rhodopsin"/>
    <property type="match status" value="1"/>
</dbReference>
<comment type="subcellular location">
    <subcellularLocation>
        <location evidence="1">Membrane</location>
        <topology evidence="1">Multi-pass membrane protein</topology>
    </subcellularLocation>
</comment>
<gene>
    <name evidence="9" type="ORF">CC86DRAFT_410364</name>
</gene>
<feature type="transmembrane region" description="Helical" evidence="7">
    <location>
        <begin position="254"/>
        <end position="278"/>
    </location>
</feature>
<evidence type="ECO:0000256" key="4">
    <source>
        <dbReference type="ARBA" id="ARBA00023136"/>
    </source>
</evidence>
<evidence type="ECO:0000256" key="2">
    <source>
        <dbReference type="ARBA" id="ARBA00022692"/>
    </source>
</evidence>
<evidence type="ECO:0000256" key="6">
    <source>
        <dbReference type="SAM" id="MobiDB-lite"/>
    </source>
</evidence>
<dbReference type="PANTHER" id="PTHR33048">
    <property type="entry name" value="PTH11-LIKE INTEGRAL MEMBRANE PROTEIN (AFU_ORTHOLOGUE AFUA_5G11245)"/>
    <property type="match status" value="1"/>
</dbReference>
<feature type="region of interest" description="Disordered" evidence="6">
    <location>
        <begin position="318"/>
        <end position="379"/>
    </location>
</feature>
<dbReference type="PANTHER" id="PTHR33048:SF146">
    <property type="entry name" value="INTEGRAL MEMBRANE PROTEIN"/>
    <property type="match status" value="1"/>
</dbReference>
<keyword evidence="2 7" id="KW-0812">Transmembrane</keyword>
<evidence type="ECO:0000259" key="8">
    <source>
        <dbReference type="Pfam" id="PF20684"/>
    </source>
</evidence>
<organism evidence="9 10">
    <name type="scientific">Ophiobolus disseminans</name>
    <dbReference type="NCBI Taxonomy" id="1469910"/>
    <lineage>
        <taxon>Eukaryota</taxon>
        <taxon>Fungi</taxon>
        <taxon>Dikarya</taxon>
        <taxon>Ascomycota</taxon>
        <taxon>Pezizomycotina</taxon>
        <taxon>Dothideomycetes</taxon>
        <taxon>Pleosporomycetidae</taxon>
        <taxon>Pleosporales</taxon>
        <taxon>Pleosporineae</taxon>
        <taxon>Phaeosphaeriaceae</taxon>
        <taxon>Ophiobolus</taxon>
    </lineage>
</organism>
<dbReference type="GO" id="GO:0016020">
    <property type="term" value="C:membrane"/>
    <property type="evidence" value="ECO:0007669"/>
    <property type="project" value="UniProtKB-SubCell"/>
</dbReference>
<evidence type="ECO:0000313" key="9">
    <source>
        <dbReference type="EMBL" id="KAF2821969.1"/>
    </source>
</evidence>
<accession>A0A6A6ZMS5</accession>
<feature type="transmembrane region" description="Helical" evidence="7">
    <location>
        <begin position="54"/>
        <end position="74"/>
    </location>
</feature>
<name>A0A6A6ZMS5_9PLEO</name>
<evidence type="ECO:0000256" key="7">
    <source>
        <dbReference type="SAM" id="Phobius"/>
    </source>
</evidence>
<evidence type="ECO:0000256" key="5">
    <source>
        <dbReference type="ARBA" id="ARBA00038359"/>
    </source>
</evidence>
<dbReference type="InterPro" id="IPR052337">
    <property type="entry name" value="SAT4-like"/>
</dbReference>
<feature type="compositionally biased region" description="Basic residues" evidence="6">
    <location>
        <begin position="368"/>
        <end position="379"/>
    </location>
</feature>
<feature type="transmembrane region" description="Helical" evidence="7">
    <location>
        <begin position="94"/>
        <end position="113"/>
    </location>
</feature>
<feature type="transmembrane region" description="Helical" evidence="7">
    <location>
        <begin position="216"/>
        <end position="234"/>
    </location>
</feature>
<keyword evidence="3 7" id="KW-1133">Transmembrane helix</keyword>
<sequence length="379" mass="42668">MSSRQNYITEDHLLQTCYGMLALTTVFVLGRFATTTIARPKRWLPQDAFICLAYTLYLIMSVMYIVVTPILFRLTAVGEKRIKPYPTLKDDHKLMVKIFFVNTLLFWCILWTVKMSFLMLYKKLIEGLHNVYFKLWWAVVVFWFLSFVGAVTSHMTACSSMRAWFTPGKCQTPRDIRSQIASLYYTYAVDVLTDLMIMALPIRLIWNLQMPRTQKFGIIGLFGIGVILIAIATLRVAQIGGKARSASQPSASWLALWGVIECSIAVIIGCCPAFVILIRNHTTPSVSYNTQGFVRQRDGSEGNGSTGDVKMNSIVGSSHAAKSTKVSNKSTSSKEAGWEDKDGSQFELVTGPPERDVVEELEEDTPMGRKKIRVRRGAR</sequence>
<feature type="transmembrane region" description="Helical" evidence="7">
    <location>
        <begin position="12"/>
        <end position="34"/>
    </location>
</feature>
<protein>
    <recommendedName>
        <fullName evidence="8">Rhodopsin domain-containing protein</fullName>
    </recommendedName>
</protein>
<dbReference type="Proteomes" id="UP000799424">
    <property type="component" value="Unassembled WGS sequence"/>
</dbReference>
<dbReference type="AlphaFoldDB" id="A0A6A6ZMS5"/>
<keyword evidence="4 7" id="KW-0472">Membrane</keyword>
<comment type="similarity">
    <text evidence="5">Belongs to the SAT4 family.</text>
</comment>
<dbReference type="InterPro" id="IPR049326">
    <property type="entry name" value="Rhodopsin_dom_fungi"/>
</dbReference>
<feature type="region of interest" description="Disordered" evidence="6">
    <location>
        <begin position="293"/>
        <end position="312"/>
    </location>
</feature>
<proteinExistence type="inferred from homology"/>
<keyword evidence="10" id="KW-1185">Reference proteome</keyword>
<reference evidence="9" key="1">
    <citation type="journal article" date="2020" name="Stud. Mycol.">
        <title>101 Dothideomycetes genomes: a test case for predicting lifestyles and emergence of pathogens.</title>
        <authorList>
            <person name="Haridas S."/>
            <person name="Albert R."/>
            <person name="Binder M."/>
            <person name="Bloem J."/>
            <person name="Labutti K."/>
            <person name="Salamov A."/>
            <person name="Andreopoulos B."/>
            <person name="Baker S."/>
            <person name="Barry K."/>
            <person name="Bills G."/>
            <person name="Bluhm B."/>
            <person name="Cannon C."/>
            <person name="Castanera R."/>
            <person name="Culley D."/>
            <person name="Daum C."/>
            <person name="Ezra D."/>
            <person name="Gonzalez J."/>
            <person name="Henrissat B."/>
            <person name="Kuo A."/>
            <person name="Liang C."/>
            <person name="Lipzen A."/>
            <person name="Lutzoni F."/>
            <person name="Magnuson J."/>
            <person name="Mondo S."/>
            <person name="Nolan M."/>
            <person name="Ohm R."/>
            <person name="Pangilinan J."/>
            <person name="Park H.-J."/>
            <person name="Ramirez L."/>
            <person name="Alfaro M."/>
            <person name="Sun H."/>
            <person name="Tritt A."/>
            <person name="Yoshinaga Y."/>
            <person name="Zwiers L.-H."/>
            <person name="Turgeon B."/>
            <person name="Goodwin S."/>
            <person name="Spatafora J."/>
            <person name="Crous P."/>
            <person name="Grigoriev I."/>
        </authorList>
    </citation>
    <scope>NUCLEOTIDE SEQUENCE</scope>
    <source>
        <strain evidence="9">CBS 113818</strain>
    </source>
</reference>
<feature type="compositionally biased region" description="Low complexity" evidence="6">
    <location>
        <begin position="323"/>
        <end position="334"/>
    </location>
</feature>
<evidence type="ECO:0000256" key="3">
    <source>
        <dbReference type="ARBA" id="ARBA00022989"/>
    </source>
</evidence>
<dbReference type="EMBL" id="MU006235">
    <property type="protein sequence ID" value="KAF2821969.1"/>
    <property type="molecule type" value="Genomic_DNA"/>
</dbReference>
<feature type="domain" description="Rhodopsin" evidence="8">
    <location>
        <begin position="37"/>
        <end position="279"/>
    </location>
</feature>